<dbReference type="SMART" id="SM00283">
    <property type="entry name" value="MA"/>
    <property type="match status" value="1"/>
</dbReference>
<dbReference type="PROSITE" id="PS50885">
    <property type="entry name" value="HAMP"/>
    <property type="match status" value="1"/>
</dbReference>
<dbReference type="CDD" id="cd06225">
    <property type="entry name" value="HAMP"/>
    <property type="match status" value="1"/>
</dbReference>
<evidence type="ECO:0000259" key="8">
    <source>
        <dbReference type="PROSITE" id="PS50111"/>
    </source>
</evidence>
<dbReference type="GO" id="GO:0005886">
    <property type="term" value="C:plasma membrane"/>
    <property type="evidence" value="ECO:0007669"/>
    <property type="project" value="UniProtKB-SubCell"/>
</dbReference>
<dbReference type="SUPFAM" id="SSF58104">
    <property type="entry name" value="Methyl-accepting chemotaxis protein (MCP) signaling domain"/>
    <property type="match status" value="1"/>
</dbReference>
<dbReference type="PANTHER" id="PTHR32089:SF112">
    <property type="entry name" value="LYSOZYME-LIKE PROTEIN-RELATED"/>
    <property type="match status" value="1"/>
</dbReference>
<comment type="caution">
    <text evidence="10">The sequence shown here is derived from an EMBL/GenBank/DDBJ whole genome shotgun (WGS) entry which is preliminary data.</text>
</comment>
<dbReference type="Gene3D" id="6.10.340.10">
    <property type="match status" value="1"/>
</dbReference>
<dbReference type="Pfam" id="PF00015">
    <property type="entry name" value="MCPsignal"/>
    <property type="match status" value="1"/>
</dbReference>
<proteinExistence type="inferred from homology"/>
<dbReference type="OrthoDB" id="9760371at2"/>
<dbReference type="Pfam" id="PF00672">
    <property type="entry name" value="HAMP"/>
    <property type="match status" value="1"/>
</dbReference>
<protein>
    <submittedName>
        <fullName evidence="10">Methyl-accepting chemotaxis protein</fullName>
    </submittedName>
</protein>
<feature type="transmembrane region" description="Helical" evidence="7">
    <location>
        <begin position="26"/>
        <end position="50"/>
    </location>
</feature>
<keyword evidence="3 7" id="KW-0472">Membrane</keyword>
<comment type="subcellular location">
    <subcellularLocation>
        <location evidence="1">Cell membrane</location>
    </subcellularLocation>
</comment>
<dbReference type="CDD" id="cd18774">
    <property type="entry name" value="PDC2_HK_sensor"/>
    <property type="match status" value="1"/>
</dbReference>
<keyword evidence="4 6" id="KW-0807">Transducer</keyword>
<sequence length="691" mass="75750">MNNLVQATNEKTSWLRNMGFNPSKSVGARLFVIFFMATMIFVLSLGIVSYEMSKNTIQKNAQLTTQQTVSLTAEKLELLLQRYEDSLQQSLFTSELQDMVRQASLESTDSRQQIVLKQKISAELGNWVFANPGVLAAYIIPKNDVMANVVSGTEAEGFLNGVKDSEWYETLMQTKKSTWMAGEKSDESNSSSVFRLAKTLANTGIPYTIVVDIRASIMTDELKKVDLGDQSLLQLVTPDKQIIASSDDTEQFNSEDIFKGDELLNSQGSIKSNHTNGNEVLTVYSTLNLTNWRLVSVVPVAYLVRDVSKILSTTYFTAGIVALIALLIGIWMARTIADPLKTMQSLMQKAAKGNLNVRMQKRGLDEIGQLSSSFNDMMEQITSLVEQTNQTAHEVLESAGELSDASRKTALSAKEIATATEEIAIGATNLAQEADRGSELTDQISNEMERVNAANIEMREAANLVGRSSERGIVQLDKLLEKTNITEHSTGILLGKVNALNETVSSVMKILEVMQNITKQTNILSLNATIEAARAGTAGKGFRVVADEIRGLAEQSRQSIDMVGQITDGIMSEMKDTVTVLSEVLPLYGQQVNAVKDTNEIFISVQGQMDSFLNRLETITTSIEGLNESQTVLSEAMNNVSTIAEQSSATSQEVASLSGEQENVSELLVELSGKLENASTRLKEKLKMFTL</sequence>
<dbReference type="GO" id="GO:0007165">
    <property type="term" value="P:signal transduction"/>
    <property type="evidence" value="ECO:0007669"/>
    <property type="project" value="UniProtKB-KW"/>
</dbReference>
<keyword evidence="7" id="KW-1133">Transmembrane helix</keyword>
<gene>
    <name evidence="10" type="ORF">EJP82_11850</name>
</gene>
<evidence type="ECO:0000256" key="5">
    <source>
        <dbReference type="ARBA" id="ARBA00029447"/>
    </source>
</evidence>
<dbReference type="InterPro" id="IPR004089">
    <property type="entry name" value="MCPsignal_dom"/>
</dbReference>
<evidence type="ECO:0000313" key="11">
    <source>
        <dbReference type="Proteomes" id="UP000279446"/>
    </source>
</evidence>
<evidence type="ECO:0000256" key="3">
    <source>
        <dbReference type="ARBA" id="ARBA00023136"/>
    </source>
</evidence>
<dbReference type="SMART" id="SM00304">
    <property type="entry name" value="HAMP"/>
    <property type="match status" value="1"/>
</dbReference>
<keyword evidence="7" id="KW-0812">Transmembrane</keyword>
<feature type="transmembrane region" description="Helical" evidence="7">
    <location>
        <begin position="315"/>
        <end position="333"/>
    </location>
</feature>
<evidence type="ECO:0000256" key="4">
    <source>
        <dbReference type="ARBA" id="ARBA00023224"/>
    </source>
</evidence>
<keyword evidence="2" id="KW-1003">Cell membrane</keyword>
<feature type="domain" description="HAMP" evidence="9">
    <location>
        <begin position="334"/>
        <end position="386"/>
    </location>
</feature>
<reference evidence="10 11" key="1">
    <citation type="submission" date="2018-12" db="EMBL/GenBank/DDBJ databases">
        <authorList>
            <person name="Sun L."/>
            <person name="Chen Z."/>
        </authorList>
    </citation>
    <scope>NUCLEOTIDE SEQUENCE [LARGE SCALE GENOMIC DNA]</scope>
    <source>
        <strain evidence="10 11">DSM 15890</strain>
    </source>
</reference>
<evidence type="ECO:0000259" key="9">
    <source>
        <dbReference type="PROSITE" id="PS50885"/>
    </source>
</evidence>
<dbReference type="Gene3D" id="1.10.287.950">
    <property type="entry name" value="Methyl-accepting chemotaxis protein"/>
    <property type="match status" value="1"/>
</dbReference>
<dbReference type="AlphaFoldDB" id="A0A433Y9N4"/>
<dbReference type="EMBL" id="RZNY01000008">
    <property type="protein sequence ID" value="RUT46537.1"/>
    <property type="molecule type" value="Genomic_DNA"/>
</dbReference>
<accession>A0A433Y9N4</accession>
<keyword evidence="11" id="KW-1185">Reference proteome</keyword>
<evidence type="ECO:0000256" key="2">
    <source>
        <dbReference type="ARBA" id="ARBA00022475"/>
    </source>
</evidence>
<dbReference type="PANTHER" id="PTHR32089">
    <property type="entry name" value="METHYL-ACCEPTING CHEMOTAXIS PROTEIN MCPB"/>
    <property type="match status" value="1"/>
</dbReference>
<dbReference type="Gene3D" id="3.30.450.20">
    <property type="entry name" value="PAS domain"/>
    <property type="match status" value="1"/>
</dbReference>
<dbReference type="PROSITE" id="PS50111">
    <property type="entry name" value="CHEMOTAXIS_TRANSDUC_2"/>
    <property type="match status" value="1"/>
</dbReference>
<evidence type="ECO:0000256" key="7">
    <source>
        <dbReference type="SAM" id="Phobius"/>
    </source>
</evidence>
<dbReference type="RefSeq" id="WP_127192270.1">
    <property type="nucleotide sequence ID" value="NZ_RZNY01000008.1"/>
</dbReference>
<organism evidence="10 11">
    <name type="scientific">Paenibacillus anaericanus</name>
    <dbReference type="NCBI Taxonomy" id="170367"/>
    <lineage>
        <taxon>Bacteria</taxon>
        <taxon>Bacillati</taxon>
        <taxon>Bacillota</taxon>
        <taxon>Bacilli</taxon>
        <taxon>Bacillales</taxon>
        <taxon>Paenibacillaceae</taxon>
        <taxon>Paenibacillus</taxon>
    </lineage>
</organism>
<dbReference type="Proteomes" id="UP000279446">
    <property type="component" value="Unassembled WGS sequence"/>
</dbReference>
<dbReference type="InterPro" id="IPR003660">
    <property type="entry name" value="HAMP_dom"/>
</dbReference>
<evidence type="ECO:0000313" key="10">
    <source>
        <dbReference type="EMBL" id="RUT46537.1"/>
    </source>
</evidence>
<evidence type="ECO:0000256" key="1">
    <source>
        <dbReference type="ARBA" id="ARBA00004236"/>
    </source>
</evidence>
<name>A0A433Y9N4_9BACL</name>
<comment type="similarity">
    <text evidence="5">Belongs to the methyl-accepting chemotaxis (MCP) protein family.</text>
</comment>
<evidence type="ECO:0000256" key="6">
    <source>
        <dbReference type="PROSITE-ProRule" id="PRU00284"/>
    </source>
</evidence>
<feature type="domain" description="Methyl-accepting transducer" evidence="8">
    <location>
        <begin position="412"/>
        <end position="655"/>
    </location>
</feature>